<accession>A0A1B4LFV0</accession>
<evidence type="ECO:0000313" key="2">
    <source>
        <dbReference type="EMBL" id="AOJ76042.1"/>
    </source>
</evidence>
<dbReference type="GeneID" id="45681273"/>
<dbReference type="Proteomes" id="UP000243680">
    <property type="component" value="Chromosome 1"/>
</dbReference>
<gene>
    <name evidence="2" type="ORF">WJ35_13885</name>
</gene>
<proteinExistence type="predicted"/>
<name>A0A1B4LFV0_9BURK</name>
<feature type="region of interest" description="Disordered" evidence="1">
    <location>
        <begin position="273"/>
        <end position="303"/>
    </location>
</feature>
<dbReference type="RefSeq" id="WP_034192670.1">
    <property type="nucleotide sequence ID" value="NZ_CP013420.1"/>
</dbReference>
<protein>
    <submittedName>
        <fullName evidence="2">Uncharacterized protein</fullName>
    </submittedName>
</protein>
<dbReference type="AlphaFoldDB" id="A0A1B4LFV0"/>
<evidence type="ECO:0000256" key="1">
    <source>
        <dbReference type="SAM" id="MobiDB-lite"/>
    </source>
</evidence>
<organism evidence="2 3">
    <name type="scientific">Burkholderia ubonensis</name>
    <dbReference type="NCBI Taxonomy" id="101571"/>
    <lineage>
        <taxon>Bacteria</taxon>
        <taxon>Pseudomonadati</taxon>
        <taxon>Pseudomonadota</taxon>
        <taxon>Betaproteobacteria</taxon>
        <taxon>Burkholderiales</taxon>
        <taxon>Burkholderiaceae</taxon>
        <taxon>Burkholderia</taxon>
        <taxon>Burkholderia cepacia complex</taxon>
    </lineage>
</organism>
<evidence type="ECO:0000313" key="3">
    <source>
        <dbReference type="Proteomes" id="UP000243680"/>
    </source>
</evidence>
<dbReference type="EMBL" id="CP013420">
    <property type="protein sequence ID" value="AOJ76042.1"/>
    <property type="molecule type" value="Genomic_DNA"/>
</dbReference>
<reference evidence="2 3" key="1">
    <citation type="submission" date="2015-12" db="EMBL/GenBank/DDBJ databases">
        <title>Diversity of Burkholderia near neighbor genomes.</title>
        <authorList>
            <person name="Sahl J."/>
            <person name="Wagner D."/>
            <person name="Keim P."/>
        </authorList>
    </citation>
    <scope>NUCLEOTIDE SEQUENCE [LARGE SCALE GENOMIC DNA]</scope>
    <source>
        <strain evidence="2 3">MSMB0783</strain>
    </source>
</reference>
<sequence>MADGQPDKNVLGTGSGMLTPTGYKDRPKVAINICDKYAPPAADSIVGTCPFYYQPLHGEYWETVEKVSKSSAWETVKKFATSWDPWKDKEVARRLLHRREKLIELKSTDSDWSRHGNFMMRHIGCGHKPPDYYVSYGYYYCSDYGKNLYPTLTAQGKKWLENARWWLQRYIEIGLQQNMQGDQIAFKSAKPGNGELSMQVERYELELENNGDTFKTFAFVTHPLAYLDGGLAGLPVADLTKIGMRPNLQEWGDGRTLKQAWDAGIPVAKQKAHDWSSEAADQAREWGSDVARKAREWSSDTSDEVSRALERLLNK</sequence>